<feature type="domain" description="VWFA" evidence="1">
    <location>
        <begin position="70"/>
        <end position="240"/>
    </location>
</feature>
<evidence type="ECO:0000313" key="3">
    <source>
        <dbReference type="Proteomes" id="UP000770717"/>
    </source>
</evidence>
<dbReference type="EMBL" id="WNTK01000005">
    <property type="protein sequence ID" value="KAG9483189.1"/>
    <property type="molecule type" value="Genomic_DNA"/>
</dbReference>
<dbReference type="AlphaFoldDB" id="A0A8J6F8V3"/>
<dbReference type="PANTHER" id="PTHR10579">
    <property type="entry name" value="CALCIUM-ACTIVATED CHLORIDE CHANNEL REGULATOR"/>
    <property type="match status" value="1"/>
</dbReference>
<dbReference type="PANTHER" id="PTHR10579:SF172">
    <property type="entry name" value="CALCIUM-ACTIVATED CHLORIDE CHANNEL REGULATOR 4 PRECURSOR-RELATED"/>
    <property type="match status" value="1"/>
</dbReference>
<dbReference type="InterPro" id="IPR002035">
    <property type="entry name" value="VWF_A"/>
</dbReference>
<dbReference type="InterPro" id="IPR036465">
    <property type="entry name" value="vWFA_dom_sf"/>
</dbReference>
<sequence length="662" mass="70920">MYGQALEPVHAFCKENSHNKEAPNQQNKLCNRKSTWEVIMNSPDMKTSTPLANTNIPDPTFSLLQFKDRVVTLVLDVSGSMGSFDRIARLYQASEVYIMQIVESGSHVGIVTFSDVATVQSQLVKIVDTFQREKLKQLLPKVAGGGTTICAGVRSGFEVNKGYDGSTYGTEIVLLTDGEDSGISSCHEEVRTSGAIIHTIALGDKADPGLEQLANITGGLRLSVTDKVDTNGLIDSFSRIISGNGDTIQQSVQIESTATTIPPNQCLTGKVTIDNTVGNDTFFLVTWTSAIPGIVLRDPKGKEYKDGQFVSDATSKSARLTIPGTAEKGDWQYSLCNTPSGEQVLGFTVNSRAANPNVAPIIAEAYMNADTASFPSPIIVYAIVTQGFSPVLGTKVTATIEAQDGTIKTLELLDNGAGADIIKNDGIYSRYFTSYKGNGRYNLKVHVENQEKDSKATGPKSGALYLPGVIKNGTLFANPPKPKPNIEDLNLGNFSRTASGGAIIVFGVPSGPLPDVFKPSKISDLSAFFESSLVVLTWTATGDDEDEGNATRYDLRMSLSSELVDNFENGTAINISSLTPSPSGSTEVFRFTLRDITIKNGTVLYFVLVAIDKVNQTSDPSNLARAAFFLPAPESGNSANSILGTGNTLILTLVMTIITFYL</sequence>
<accession>A0A8J6F8V3</accession>
<protein>
    <recommendedName>
        <fullName evidence="1">VWFA domain-containing protein</fullName>
    </recommendedName>
</protein>
<dbReference type="PROSITE" id="PS50234">
    <property type="entry name" value="VWFA"/>
    <property type="match status" value="1"/>
</dbReference>
<dbReference type="Pfam" id="PF13519">
    <property type="entry name" value="VWA_2"/>
    <property type="match status" value="1"/>
</dbReference>
<gene>
    <name evidence="2" type="ORF">GDO78_009245</name>
</gene>
<dbReference type="Gene3D" id="3.40.50.410">
    <property type="entry name" value="von Willebrand factor, type A domain"/>
    <property type="match status" value="1"/>
</dbReference>
<dbReference type="InterPro" id="IPR051266">
    <property type="entry name" value="CLCR"/>
</dbReference>
<dbReference type="Proteomes" id="UP000770717">
    <property type="component" value="Unassembled WGS sequence"/>
</dbReference>
<evidence type="ECO:0000259" key="1">
    <source>
        <dbReference type="PROSITE" id="PS50234"/>
    </source>
</evidence>
<evidence type="ECO:0000313" key="2">
    <source>
        <dbReference type="EMBL" id="KAG9483189.1"/>
    </source>
</evidence>
<comment type="caution">
    <text evidence="2">The sequence shown here is derived from an EMBL/GenBank/DDBJ whole genome shotgun (WGS) entry which is preliminary data.</text>
</comment>
<dbReference type="SUPFAM" id="SSF53300">
    <property type="entry name" value="vWA-like"/>
    <property type="match status" value="1"/>
</dbReference>
<dbReference type="CDD" id="cd00198">
    <property type="entry name" value="vWFA"/>
    <property type="match status" value="1"/>
</dbReference>
<dbReference type="InterPro" id="IPR013642">
    <property type="entry name" value="CLCA_N"/>
</dbReference>
<proteinExistence type="predicted"/>
<dbReference type="SMART" id="SM00327">
    <property type="entry name" value="VWA"/>
    <property type="match status" value="1"/>
</dbReference>
<keyword evidence="3" id="KW-1185">Reference proteome</keyword>
<dbReference type="OrthoDB" id="687730at2759"/>
<dbReference type="FunFam" id="3.40.50.410:FF:000034">
    <property type="entry name" value="calcium-activated chloride channel regulator 1"/>
    <property type="match status" value="1"/>
</dbReference>
<reference evidence="2" key="1">
    <citation type="thesis" date="2020" institute="ProQuest LLC" country="789 East Eisenhower Parkway, Ann Arbor, MI, USA">
        <title>Comparative Genomics and Chromosome Evolution.</title>
        <authorList>
            <person name="Mudd A.B."/>
        </authorList>
    </citation>
    <scope>NUCLEOTIDE SEQUENCE</scope>
    <source>
        <strain evidence="2">HN-11 Male</strain>
        <tissue evidence="2">Kidney and liver</tissue>
    </source>
</reference>
<dbReference type="NCBIfam" id="NF041940">
    <property type="entry name" value="choice_anch_X"/>
    <property type="match status" value="1"/>
</dbReference>
<dbReference type="EMBL" id="WNTK01000005">
    <property type="protein sequence ID" value="KAG9483190.1"/>
    <property type="molecule type" value="Genomic_DNA"/>
</dbReference>
<dbReference type="GO" id="GO:0005886">
    <property type="term" value="C:plasma membrane"/>
    <property type="evidence" value="ECO:0007669"/>
    <property type="project" value="TreeGrafter"/>
</dbReference>
<dbReference type="Pfam" id="PF08434">
    <property type="entry name" value="CLCA"/>
    <property type="match status" value="1"/>
</dbReference>
<dbReference type="GO" id="GO:0005229">
    <property type="term" value="F:intracellularly calcium-gated chloride channel activity"/>
    <property type="evidence" value="ECO:0007669"/>
    <property type="project" value="TreeGrafter"/>
</dbReference>
<organism evidence="2 3">
    <name type="scientific">Eleutherodactylus coqui</name>
    <name type="common">Puerto Rican coqui</name>
    <dbReference type="NCBI Taxonomy" id="57060"/>
    <lineage>
        <taxon>Eukaryota</taxon>
        <taxon>Metazoa</taxon>
        <taxon>Chordata</taxon>
        <taxon>Craniata</taxon>
        <taxon>Vertebrata</taxon>
        <taxon>Euteleostomi</taxon>
        <taxon>Amphibia</taxon>
        <taxon>Batrachia</taxon>
        <taxon>Anura</taxon>
        <taxon>Neobatrachia</taxon>
        <taxon>Hyloidea</taxon>
        <taxon>Eleutherodactylidae</taxon>
        <taxon>Eleutherodactylinae</taxon>
        <taxon>Eleutherodactylus</taxon>
        <taxon>Eleutherodactylus</taxon>
    </lineage>
</organism>
<name>A0A8J6F8V3_ELECQ</name>